<evidence type="ECO:0000313" key="3">
    <source>
        <dbReference type="Proteomes" id="UP001163846"/>
    </source>
</evidence>
<organism evidence="2 3">
    <name type="scientific">Lentinula raphanica</name>
    <dbReference type="NCBI Taxonomy" id="153919"/>
    <lineage>
        <taxon>Eukaryota</taxon>
        <taxon>Fungi</taxon>
        <taxon>Dikarya</taxon>
        <taxon>Basidiomycota</taxon>
        <taxon>Agaricomycotina</taxon>
        <taxon>Agaricomycetes</taxon>
        <taxon>Agaricomycetidae</taxon>
        <taxon>Agaricales</taxon>
        <taxon>Marasmiineae</taxon>
        <taxon>Omphalotaceae</taxon>
        <taxon>Lentinula</taxon>
    </lineage>
</organism>
<feature type="region of interest" description="Disordered" evidence="1">
    <location>
        <begin position="706"/>
        <end position="728"/>
    </location>
</feature>
<proteinExistence type="predicted"/>
<dbReference type="AlphaFoldDB" id="A0AA38NY20"/>
<name>A0AA38NY20_9AGAR</name>
<protein>
    <recommendedName>
        <fullName evidence="4">F-box domain-containing protein</fullName>
    </recommendedName>
</protein>
<feature type="compositionally biased region" description="Basic residues" evidence="1">
    <location>
        <begin position="718"/>
        <end position="728"/>
    </location>
</feature>
<reference evidence="2" key="1">
    <citation type="submission" date="2022-08" db="EMBL/GenBank/DDBJ databases">
        <authorList>
            <consortium name="DOE Joint Genome Institute"/>
            <person name="Min B."/>
            <person name="Riley R."/>
            <person name="Sierra-Patev S."/>
            <person name="Naranjo-Ortiz M."/>
            <person name="Looney B."/>
            <person name="Konkel Z."/>
            <person name="Slot J.C."/>
            <person name="Sakamoto Y."/>
            <person name="Steenwyk J.L."/>
            <person name="Rokas A."/>
            <person name="Carro J."/>
            <person name="Camarero S."/>
            <person name="Ferreira P."/>
            <person name="Molpeceres G."/>
            <person name="Ruiz-Duenas F.J."/>
            <person name="Serrano A."/>
            <person name="Henrissat B."/>
            <person name="Drula E."/>
            <person name="Hughes K.W."/>
            <person name="Mata J.L."/>
            <person name="Ishikawa N.K."/>
            <person name="Vargas-Isla R."/>
            <person name="Ushijima S."/>
            <person name="Smith C.A."/>
            <person name="Ahrendt S."/>
            <person name="Andreopoulos W."/>
            <person name="He G."/>
            <person name="Labutti K."/>
            <person name="Lipzen A."/>
            <person name="Ng V."/>
            <person name="Sandor L."/>
            <person name="Barry K."/>
            <person name="Martinez A.T."/>
            <person name="Xiao Y."/>
            <person name="Gibbons J.G."/>
            <person name="Terashima K."/>
            <person name="Hibbett D.S."/>
            <person name="Grigoriev I.V."/>
        </authorList>
    </citation>
    <scope>NUCLEOTIDE SEQUENCE</scope>
    <source>
        <strain evidence="2">TFB9207</strain>
    </source>
</reference>
<dbReference type="Proteomes" id="UP001163846">
    <property type="component" value="Unassembled WGS sequence"/>
</dbReference>
<evidence type="ECO:0000256" key="1">
    <source>
        <dbReference type="SAM" id="MobiDB-lite"/>
    </source>
</evidence>
<sequence>MENHLDALLHSNLAPSEEDIGHIMDIRSESAPELDRVNAEVLRLESVLLSVKTKRHMLQRKYDKHRSILSPLRRFSAEILQQIFIWTLEPFPLLASFESPLLLGQVCSRWRSIALSTSELWNAVHVVISTGQEFDLEYSRRRNATLHAWLQRAGARPLYLSVHFEDPFDIYQQDVPQLNDALEVLVPFCKQWKYLNLQLHNPSVPAFEALRGLDVPLLESVIILRHVSWEGDWNNDRPLYPSFLSNASSLKHIIMDNFGPFVNSVVPCHQLTFFSLHYSNDDLGIRGLVQILSECEALRECVLVISIIHHSQISSTSHTPIHLPHSQKLSITARPNNMAGLLDLLCLPSLQHLHLLPIDSSLTAINAGLPSDVLLLTAVKSLLHRSQCQLDHLRLVLRRSLSLTMSSLVELLEMVPSLKELWLDDNINQPTIINEELLDALSTSETLLCPLLASIQIPDKFTCSESVLEQFLVTRLEKIPSLEMVVSHRGNGWAKRVARFGKRVQVRKEVLDWRKNSIGYDGSITLITVEELERLIEKISLVTAIIEENIDALLQFDLAASEEDPVYLNAKVLRPATTVCLAHSVTAEHDALPEKYDCERSEATVFIRWRSISESLNLPSFQGNADHVVVPQAMYAQRLEKSVSVVSVFSCKGRPNYTLEALHLDGINIEWGEEKDVGDKSVNGFLGRRSVERSAIQHGSLRAHHTDLAGDGFESGRGGKRTRKHRKK</sequence>
<keyword evidence="3" id="KW-1185">Reference proteome</keyword>
<comment type="caution">
    <text evidence="2">The sequence shown here is derived from an EMBL/GenBank/DDBJ whole genome shotgun (WGS) entry which is preliminary data.</text>
</comment>
<dbReference type="EMBL" id="MU806894">
    <property type="protein sequence ID" value="KAJ3832645.1"/>
    <property type="molecule type" value="Genomic_DNA"/>
</dbReference>
<accession>A0AA38NY20</accession>
<evidence type="ECO:0008006" key="4">
    <source>
        <dbReference type="Google" id="ProtNLM"/>
    </source>
</evidence>
<evidence type="ECO:0000313" key="2">
    <source>
        <dbReference type="EMBL" id="KAJ3832645.1"/>
    </source>
</evidence>
<dbReference type="SUPFAM" id="SSF52047">
    <property type="entry name" value="RNI-like"/>
    <property type="match status" value="1"/>
</dbReference>
<gene>
    <name evidence="2" type="ORF">F5878DRAFT_713626</name>
</gene>